<evidence type="ECO:0000313" key="3">
    <source>
        <dbReference type="Proteomes" id="UP001281410"/>
    </source>
</evidence>
<gene>
    <name evidence="2" type="ORF">Dsin_028883</name>
</gene>
<evidence type="ECO:0000259" key="1">
    <source>
        <dbReference type="Pfam" id="PF13456"/>
    </source>
</evidence>
<accession>A0AAD9ZSQ6</accession>
<protein>
    <recommendedName>
        <fullName evidence="1">RNase H type-1 domain-containing protein</fullName>
    </recommendedName>
</protein>
<evidence type="ECO:0000313" key="2">
    <source>
        <dbReference type="EMBL" id="KAK3189322.1"/>
    </source>
</evidence>
<organism evidence="2 3">
    <name type="scientific">Dipteronia sinensis</name>
    <dbReference type="NCBI Taxonomy" id="43782"/>
    <lineage>
        <taxon>Eukaryota</taxon>
        <taxon>Viridiplantae</taxon>
        <taxon>Streptophyta</taxon>
        <taxon>Embryophyta</taxon>
        <taxon>Tracheophyta</taxon>
        <taxon>Spermatophyta</taxon>
        <taxon>Magnoliopsida</taxon>
        <taxon>eudicotyledons</taxon>
        <taxon>Gunneridae</taxon>
        <taxon>Pentapetalae</taxon>
        <taxon>rosids</taxon>
        <taxon>malvids</taxon>
        <taxon>Sapindales</taxon>
        <taxon>Sapindaceae</taxon>
        <taxon>Hippocastanoideae</taxon>
        <taxon>Acereae</taxon>
        <taxon>Dipteronia</taxon>
    </lineage>
</organism>
<dbReference type="InterPro" id="IPR044730">
    <property type="entry name" value="RNase_H-like_dom_plant"/>
</dbReference>
<dbReference type="PANTHER" id="PTHR47074">
    <property type="entry name" value="BNAC02G40300D PROTEIN"/>
    <property type="match status" value="1"/>
</dbReference>
<keyword evidence="3" id="KW-1185">Reference proteome</keyword>
<name>A0AAD9ZSQ6_9ROSI</name>
<dbReference type="AlphaFoldDB" id="A0AAD9ZSQ6"/>
<sequence length="293" mass="32482">MMAGDSARGLVVWKSLVWGRGLVEMDPRWRVGDGSTIEIYNDKWLPRPTSFKIVSPKKATFRSPHTLCWHYAADGIYSINSGYRLAMSLDGESGPSNLQAVASWWKAIWCLCWKKFWAANEKISTGCPPSFRLDMWKAPCEGFLKINTNAAIDRERQVVGVGIIVQNHLGRVIASSSQWISASYSPLTAEAVAVLRGIALAVATGLVPFVLETDTLGLVNLVKAGMPNQADVGLVIGDIIGRLREVPASVVGHVTRKRNVVSHTLAKLALNIVEDLLWMEEFTEWRDAYRKIF</sequence>
<dbReference type="CDD" id="cd06222">
    <property type="entry name" value="RNase_H_like"/>
    <property type="match status" value="1"/>
</dbReference>
<dbReference type="PANTHER" id="PTHR47074:SF11">
    <property type="entry name" value="REVERSE TRANSCRIPTASE-LIKE PROTEIN"/>
    <property type="match status" value="1"/>
</dbReference>
<dbReference type="Proteomes" id="UP001281410">
    <property type="component" value="Unassembled WGS sequence"/>
</dbReference>
<dbReference type="GO" id="GO:0003676">
    <property type="term" value="F:nucleic acid binding"/>
    <property type="evidence" value="ECO:0007669"/>
    <property type="project" value="InterPro"/>
</dbReference>
<dbReference type="InterPro" id="IPR036397">
    <property type="entry name" value="RNaseH_sf"/>
</dbReference>
<dbReference type="EMBL" id="JANJYJ010000009">
    <property type="protein sequence ID" value="KAK3189322.1"/>
    <property type="molecule type" value="Genomic_DNA"/>
</dbReference>
<dbReference type="GO" id="GO:0004523">
    <property type="term" value="F:RNA-DNA hybrid ribonuclease activity"/>
    <property type="evidence" value="ECO:0007669"/>
    <property type="project" value="InterPro"/>
</dbReference>
<dbReference type="Pfam" id="PF13456">
    <property type="entry name" value="RVT_3"/>
    <property type="match status" value="1"/>
</dbReference>
<dbReference type="InterPro" id="IPR002156">
    <property type="entry name" value="RNaseH_domain"/>
</dbReference>
<dbReference type="Gene3D" id="3.30.420.10">
    <property type="entry name" value="Ribonuclease H-like superfamily/Ribonuclease H"/>
    <property type="match status" value="1"/>
</dbReference>
<proteinExistence type="predicted"/>
<feature type="domain" description="RNase H type-1" evidence="1">
    <location>
        <begin position="147"/>
        <end position="269"/>
    </location>
</feature>
<reference evidence="2" key="1">
    <citation type="journal article" date="2023" name="Plant J.">
        <title>Genome sequences and population genomics provide insights into the demographic history, inbreeding, and mutation load of two 'living fossil' tree species of Dipteronia.</title>
        <authorList>
            <person name="Feng Y."/>
            <person name="Comes H.P."/>
            <person name="Chen J."/>
            <person name="Zhu S."/>
            <person name="Lu R."/>
            <person name="Zhang X."/>
            <person name="Li P."/>
            <person name="Qiu J."/>
            <person name="Olsen K.M."/>
            <person name="Qiu Y."/>
        </authorList>
    </citation>
    <scope>NUCLEOTIDE SEQUENCE</scope>
    <source>
        <strain evidence="2">NBL</strain>
    </source>
</reference>
<dbReference type="InterPro" id="IPR052929">
    <property type="entry name" value="RNase_H-like_EbsB-rel"/>
</dbReference>
<dbReference type="InterPro" id="IPR012337">
    <property type="entry name" value="RNaseH-like_sf"/>
</dbReference>
<dbReference type="SUPFAM" id="SSF53098">
    <property type="entry name" value="Ribonuclease H-like"/>
    <property type="match status" value="1"/>
</dbReference>
<comment type="caution">
    <text evidence="2">The sequence shown here is derived from an EMBL/GenBank/DDBJ whole genome shotgun (WGS) entry which is preliminary data.</text>
</comment>